<dbReference type="Proteomes" id="UP001500621">
    <property type="component" value="Unassembled WGS sequence"/>
</dbReference>
<keyword evidence="2" id="KW-0732">Signal</keyword>
<gene>
    <name evidence="4" type="ORF">GCM10023226_02250</name>
</gene>
<accession>A0ABP8VRB3</accession>
<evidence type="ECO:0000256" key="1">
    <source>
        <dbReference type="SAM" id="MobiDB-lite"/>
    </source>
</evidence>
<dbReference type="InterPro" id="IPR050546">
    <property type="entry name" value="Glycosyl_Hydrlase_16"/>
</dbReference>
<evidence type="ECO:0000259" key="3">
    <source>
        <dbReference type="PROSITE" id="PS51762"/>
    </source>
</evidence>
<dbReference type="SUPFAM" id="SSF49899">
    <property type="entry name" value="Concanavalin A-like lectins/glucanases"/>
    <property type="match status" value="1"/>
</dbReference>
<sequence>MRRRRAAILVLLAALLTAGLSAAQAAPPDRSRGGGGGGDACGEPLLREDGTRWVCTMAEEFDGRSLDRRRWLPQTSFATGVEGARSCHVDSPATVSVRSGVLRLSVLPAPQPFDCVGLTATHYSGQVSTYRLFSQQHGRFEVRMRSTPTEEPGQPGLQEAFWLWPDDRYPSLLPWPAAGEIDVAETYSQHPDLAIPFLHYTAWDNGGPVQGLNTEYCLAQRGEWHTYTLTWTASTIAIDVDGRRCLTNDSGDQAFQKPYIIALTQALGIAGNAHTGTAPATATTEVDYVRVWR</sequence>
<feature type="domain" description="GH16" evidence="3">
    <location>
        <begin position="51"/>
        <end position="293"/>
    </location>
</feature>
<dbReference type="PANTHER" id="PTHR10963">
    <property type="entry name" value="GLYCOSYL HYDROLASE-RELATED"/>
    <property type="match status" value="1"/>
</dbReference>
<dbReference type="Pfam" id="PF00722">
    <property type="entry name" value="Glyco_hydro_16"/>
    <property type="match status" value="1"/>
</dbReference>
<dbReference type="InterPro" id="IPR013320">
    <property type="entry name" value="ConA-like_dom_sf"/>
</dbReference>
<keyword evidence="5" id="KW-1185">Reference proteome</keyword>
<feature type="region of interest" description="Disordered" evidence="1">
    <location>
        <begin position="24"/>
        <end position="44"/>
    </location>
</feature>
<protein>
    <recommendedName>
        <fullName evidence="3">GH16 domain-containing protein</fullName>
    </recommendedName>
</protein>
<dbReference type="EMBL" id="BAABIM010000001">
    <property type="protein sequence ID" value="GAA4669462.1"/>
    <property type="molecule type" value="Genomic_DNA"/>
</dbReference>
<evidence type="ECO:0000256" key="2">
    <source>
        <dbReference type="SAM" id="SignalP"/>
    </source>
</evidence>
<dbReference type="CDD" id="cd08023">
    <property type="entry name" value="GH16_laminarinase_like"/>
    <property type="match status" value="1"/>
</dbReference>
<dbReference type="RefSeq" id="WP_345262204.1">
    <property type="nucleotide sequence ID" value="NZ_BAABIM010000001.1"/>
</dbReference>
<evidence type="ECO:0000313" key="5">
    <source>
        <dbReference type="Proteomes" id="UP001500621"/>
    </source>
</evidence>
<comment type="caution">
    <text evidence="4">The sequence shown here is derived from an EMBL/GenBank/DDBJ whole genome shotgun (WGS) entry which is preliminary data.</text>
</comment>
<evidence type="ECO:0000313" key="4">
    <source>
        <dbReference type="EMBL" id="GAA4669462.1"/>
    </source>
</evidence>
<dbReference type="PANTHER" id="PTHR10963:SF60">
    <property type="entry name" value="GRAM-NEGATIVE BACTERIA-BINDING PROTEIN 1-RELATED"/>
    <property type="match status" value="1"/>
</dbReference>
<proteinExistence type="predicted"/>
<feature type="chain" id="PRO_5045903391" description="GH16 domain-containing protein" evidence="2">
    <location>
        <begin position="26"/>
        <end position="293"/>
    </location>
</feature>
<dbReference type="Gene3D" id="2.60.120.200">
    <property type="match status" value="1"/>
</dbReference>
<feature type="signal peptide" evidence="2">
    <location>
        <begin position="1"/>
        <end position="25"/>
    </location>
</feature>
<dbReference type="PROSITE" id="PS51762">
    <property type="entry name" value="GH16_2"/>
    <property type="match status" value="1"/>
</dbReference>
<dbReference type="InterPro" id="IPR000757">
    <property type="entry name" value="Beta-glucanase-like"/>
</dbReference>
<organism evidence="4 5">
    <name type="scientific">Nocardioides nanhaiensis</name>
    <dbReference type="NCBI Taxonomy" id="1476871"/>
    <lineage>
        <taxon>Bacteria</taxon>
        <taxon>Bacillati</taxon>
        <taxon>Actinomycetota</taxon>
        <taxon>Actinomycetes</taxon>
        <taxon>Propionibacteriales</taxon>
        <taxon>Nocardioidaceae</taxon>
        <taxon>Nocardioides</taxon>
    </lineage>
</organism>
<name>A0ABP8VRB3_9ACTN</name>
<reference evidence="5" key="1">
    <citation type="journal article" date="2019" name="Int. J. Syst. Evol. Microbiol.">
        <title>The Global Catalogue of Microorganisms (GCM) 10K type strain sequencing project: providing services to taxonomists for standard genome sequencing and annotation.</title>
        <authorList>
            <consortium name="The Broad Institute Genomics Platform"/>
            <consortium name="The Broad Institute Genome Sequencing Center for Infectious Disease"/>
            <person name="Wu L."/>
            <person name="Ma J."/>
        </authorList>
    </citation>
    <scope>NUCLEOTIDE SEQUENCE [LARGE SCALE GENOMIC DNA]</scope>
    <source>
        <strain evidence="5">JCM 18127</strain>
    </source>
</reference>